<dbReference type="EMBL" id="JAPDRK010000010">
    <property type="protein sequence ID" value="KAJ9608521.1"/>
    <property type="molecule type" value="Genomic_DNA"/>
</dbReference>
<keyword evidence="5 6" id="KW-0472">Membrane</keyword>
<keyword evidence="4 6" id="KW-1133">Transmembrane helix</keyword>
<sequence length="211" mass="21765">MTGATLVNVLLTALGGRARELTFIFAVIMTAFTGAQAVIDPKSPAKTVVFTSLAALGVGGLLVPTSTIVTFACPQDLIGTAVALVAAVRTIGGSIGYAVLNNILVSKQKKLIPAMISEYAVKAGLPPSKAGEFAKTFIEIVQADPSKATQIPVDHHILEAAAAGFKQGNAGSAKYVFYGNLAFGVVAILMCLLLPNISKFMTSNVVAKTGR</sequence>
<dbReference type="AlphaFoldDB" id="A0AA38X8G4"/>
<evidence type="ECO:0000256" key="1">
    <source>
        <dbReference type="ARBA" id="ARBA00004141"/>
    </source>
</evidence>
<gene>
    <name evidence="7" type="ORF">H2200_007509</name>
</gene>
<evidence type="ECO:0000313" key="7">
    <source>
        <dbReference type="EMBL" id="KAJ9608521.1"/>
    </source>
</evidence>
<proteinExistence type="predicted"/>
<evidence type="ECO:0000256" key="3">
    <source>
        <dbReference type="ARBA" id="ARBA00022692"/>
    </source>
</evidence>
<evidence type="ECO:0000256" key="2">
    <source>
        <dbReference type="ARBA" id="ARBA00022448"/>
    </source>
</evidence>
<dbReference type="GO" id="GO:0022857">
    <property type="term" value="F:transmembrane transporter activity"/>
    <property type="evidence" value="ECO:0007669"/>
    <property type="project" value="InterPro"/>
</dbReference>
<evidence type="ECO:0000313" key="8">
    <source>
        <dbReference type="Proteomes" id="UP001172673"/>
    </source>
</evidence>
<keyword evidence="2" id="KW-0813">Transport</keyword>
<comment type="subcellular location">
    <subcellularLocation>
        <location evidence="1">Membrane</location>
        <topology evidence="1">Multi-pass membrane protein</topology>
    </subcellularLocation>
</comment>
<feature type="transmembrane region" description="Helical" evidence="6">
    <location>
        <begin position="175"/>
        <end position="195"/>
    </location>
</feature>
<keyword evidence="3 6" id="KW-0812">Transmembrane</keyword>
<dbReference type="PANTHER" id="PTHR23501:SF109">
    <property type="entry name" value="MAJOR FACILITATOR SUPERFAMILY (MFS) PROFILE DOMAIN-CONTAINING PROTEIN-RELATED"/>
    <property type="match status" value="1"/>
</dbReference>
<feature type="transmembrane region" description="Helical" evidence="6">
    <location>
        <begin position="21"/>
        <end position="39"/>
    </location>
</feature>
<keyword evidence="8" id="KW-1185">Reference proteome</keyword>
<reference evidence="7" key="1">
    <citation type="submission" date="2022-10" db="EMBL/GenBank/DDBJ databases">
        <title>Culturing micro-colonial fungi from biological soil crusts in the Mojave desert and describing Neophaeococcomyces mojavensis, and introducing the new genera and species Taxawa tesnikishii.</title>
        <authorList>
            <person name="Kurbessoian T."/>
            <person name="Stajich J.E."/>
        </authorList>
    </citation>
    <scope>NUCLEOTIDE SEQUENCE</scope>
    <source>
        <strain evidence="7">TK_41</strain>
    </source>
</reference>
<dbReference type="Proteomes" id="UP001172673">
    <property type="component" value="Unassembled WGS sequence"/>
</dbReference>
<evidence type="ECO:0008006" key="9">
    <source>
        <dbReference type="Google" id="ProtNLM"/>
    </source>
</evidence>
<protein>
    <recommendedName>
        <fullName evidence="9">Major facilitator superfamily (MFS) profile domain-containing protein</fullName>
    </recommendedName>
</protein>
<dbReference type="Gene3D" id="1.20.1250.20">
    <property type="entry name" value="MFS general substrate transporter like domains"/>
    <property type="match status" value="1"/>
</dbReference>
<dbReference type="InterPro" id="IPR010573">
    <property type="entry name" value="MFS_Str1/Tri12-like"/>
</dbReference>
<dbReference type="Pfam" id="PF06609">
    <property type="entry name" value="TRI12"/>
    <property type="match status" value="1"/>
</dbReference>
<feature type="transmembrane region" description="Helical" evidence="6">
    <location>
        <begin position="48"/>
        <end position="71"/>
    </location>
</feature>
<evidence type="ECO:0000256" key="6">
    <source>
        <dbReference type="SAM" id="Phobius"/>
    </source>
</evidence>
<dbReference type="PANTHER" id="PTHR23501">
    <property type="entry name" value="MAJOR FACILITATOR SUPERFAMILY"/>
    <property type="match status" value="1"/>
</dbReference>
<dbReference type="SUPFAM" id="SSF103473">
    <property type="entry name" value="MFS general substrate transporter"/>
    <property type="match status" value="1"/>
</dbReference>
<feature type="transmembrane region" description="Helical" evidence="6">
    <location>
        <begin position="77"/>
        <end position="100"/>
    </location>
</feature>
<dbReference type="InterPro" id="IPR036259">
    <property type="entry name" value="MFS_trans_sf"/>
</dbReference>
<comment type="caution">
    <text evidence="7">The sequence shown here is derived from an EMBL/GenBank/DDBJ whole genome shotgun (WGS) entry which is preliminary data.</text>
</comment>
<dbReference type="GO" id="GO:0005886">
    <property type="term" value="C:plasma membrane"/>
    <property type="evidence" value="ECO:0007669"/>
    <property type="project" value="TreeGrafter"/>
</dbReference>
<organism evidence="7 8">
    <name type="scientific">Cladophialophora chaetospira</name>
    <dbReference type="NCBI Taxonomy" id="386627"/>
    <lineage>
        <taxon>Eukaryota</taxon>
        <taxon>Fungi</taxon>
        <taxon>Dikarya</taxon>
        <taxon>Ascomycota</taxon>
        <taxon>Pezizomycotina</taxon>
        <taxon>Eurotiomycetes</taxon>
        <taxon>Chaetothyriomycetidae</taxon>
        <taxon>Chaetothyriales</taxon>
        <taxon>Herpotrichiellaceae</taxon>
        <taxon>Cladophialophora</taxon>
    </lineage>
</organism>
<evidence type="ECO:0000256" key="4">
    <source>
        <dbReference type="ARBA" id="ARBA00022989"/>
    </source>
</evidence>
<name>A0AA38X8G4_9EURO</name>
<evidence type="ECO:0000256" key="5">
    <source>
        <dbReference type="ARBA" id="ARBA00023136"/>
    </source>
</evidence>
<accession>A0AA38X8G4</accession>